<name>A0A1C7P1I8_9HYPH</name>
<evidence type="ECO:0000256" key="3">
    <source>
        <dbReference type="ARBA" id="ARBA00020071"/>
    </source>
</evidence>
<sequence>MSDIFDKVTAITDRLNNQLIWHFARTRRPIATDRPIVSFTFDDVPDTAWTNGAAILEQYGARGTFYIAGGLENRIEPDRRLISAQGCRDLFERGHEIGCHTFSHHKVGSLTSQAFAGDLDRNGTFLSDAGISRRPTNFAFPYNAASPRLRRVLRKRYTTCRAGGEAINREMVDPLMLKAVEIRQPEEHARGLTRWIDDVAANPGWLIFFTHDITATPTHYGCRPETLERLVSHAIERQCDILPVCEALDRFGWKEARP</sequence>
<evidence type="ECO:0000259" key="6">
    <source>
        <dbReference type="PROSITE" id="PS51677"/>
    </source>
</evidence>
<dbReference type="GO" id="GO:0005975">
    <property type="term" value="P:carbohydrate metabolic process"/>
    <property type="evidence" value="ECO:0007669"/>
    <property type="project" value="InterPro"/>
</dbReference>
<dbReference type="PANTHER" id="PTHR34216">
    <property type="match status" value="1"/>
</dbReference>
<dbReference type="GO" id="GO:0016810">
    <property type="term" value="F:hydrolase activity, acting on carbon-nitrogen (but not peptide) bonds"/>
    <property type="evidence" value="ECO:0007669"/>
    <property type="project" value="InterPro"/>
</dbReference>
<evidence type="ECO:0000313" key="7">
    <source>
        <dbReference type="EMBL" id="OBZ95142.1"/>
    </source>
</evidence>
<keyword evidence="4" id="KW-0732">Signal</keyword>
<evidence type="ECO:0000256" key="1">
    <source>
        <dbReference type="ARBA" id="ARBA00003236"/>
    </source>
</evidence>
<comment type="function">
    <text evidence="1">Is involved in generating a small heat-stable compound (Nod), an acylated oligomer of N-acetylglucosamine, that stimulates mitosis in various plant protoplasts.</text>
</comment>
<dbReference type="STRING" id="1612624.ADU59_11075"/>
<keyword evidence="8" id="KW-1185">Reference proteome</keyword>
<dbReference type="InterPro" id="IPR051398">
    <property type="entry name" value="Polysacch_Deacetylase"/>
</dbReference>
<dbReference type="InterPro" id="IPR002509">
    <property type="entry name" value="NODB_dom"/>
</dbReference>
<dbReference type="PROSITE" id="PS51677">
    <property type="entry name" value="NODB"/>
    <property type="match status" value="1"/>
</dbReference>
<dbReference type="SUPFAM" id="SSF88713">
    <property type="entry name" value="Glycoside hydrolase/deacetylase"/>
    <property type="match status" value="1"/>
</dbReference>
<feature type="domain" description="NodB homology" evidence="6">
    <location>
        <begin position="35"/>
        <end position="258"/>
    </location>
</feature>
<dbReference type="Pfam" id="PF01522">
    <property type="entry name" value="Polysacc_deac_1"/>
    <property type="match status" value="1"/>
</dbReference>
<organism evidence="7 8">
    <name type="scientific">Pararhizobium polonicum</name>
    <dbReference type="NCBI Taxonomy" id="1612624"/>
    <lineage>
        <taxon>Bacteria</taxon>
        <taxon>Pseudomonadati</taxon>
        <taxon>Pseudomonadota</taxon>
        <taxon>Alphaproteobacteria</taxon>
        <taxon>Hyphomicrobiales</taxon>
        <taxon>Rhizobiaceae</taxon>
        <taxon>Rhizobium/Agrobacterium group</taxon>
        <taxon>Pararhizobium</taxon>
    </lineage>
</organism>
<dbReference type="PANTHER" id="PTHR34216:SF11">
    <property type="entry name" value="CHITOOLIGOSACCHARIDE DEACETYLASE"/>
    <property type="match status" value="1"/>
</dbReference>
<dbReference type="InterPro" id="IPR011330">
    <property type="entry name" value="Glyco_hydro/deAcase_b/a-brl"/>
</dbReference>
<dbReference type="Gene3D" id="3.20.20.370">
    <property type="entry name" value="Glycoside hydrolase/deacetylase"/>
    <property type="match status" value="1"/>
</dbReference>
<evidence type="ECO:0000313" key="8">
    <source>
        <dbReference type="Proteomes" id="UP000093111"/>
    </source>
</evidence>
<dbReference type="AlphaFoldDB" id="A0A1C7P1I8"/>
<comment type="similarity">
    <text evidence="2">Belongs to the polysaccharide deacetylase family.</text>
</comment>
<reference evidence="7 8" key="1">
    <citation type="journal article" date="2016" name="Syst. Appl. Microbiol.">
        <title>Pararhizobium polonicum sp. nov. isolated from tumors on stone fruit rootstocks.</title>
        <authorList>
            <person name="Pulawska J."/>
            <person name="Kuzmanovic N."/>
            <person name="Willems A."/>
            <person name="Pothier J.F."/>
        </authorList>
    </citation>
    <scope>NUCLEOTIDE SEQUENCE [LARGE SCALE GENOMIC DNA]</scope>
    <source>
        <strain evidence="7 8">F5.1</strain>
    </source>
</reference>
<dbReference type="Proteomes" id="UP000093111">
    <property type="component" value="Unassembled WGS sequence"/>
</dbReference>
<evidence type="ECO:0000256" key="5">
    <source>
        <dbReference type="ARBA" id="ARBA00032976"/>
    </source>
</evidence>
<dbReference type="EMBL" id="LGLV01000007">
    <property type="protein sequence ID" value="OBZ95142.1"/>
    <property type="molecule type" value="Genomic_DNA"/>
</dbReference>
<comment type="caution">
    <text evidence="7">The sequence shown here is derived from an EMBL/GenBank/DDBJ whole genome shotgun (WGS) entry which is preliminary data.</text>
</comment>
<dbReference type="CDD" id="cd10967">
    <property type="entry name" value="CE4_GLA_like_6s"/>
    <property type="match status" value="1"/>
</dbReference>
<dbReference type="RefSeq" id="WP_068954187.1">
    <property type="nucleotide sequence ID" value="NZ_LGLV01000007.1"/>
</dbReference>
<evidence type="ECO:0000256" key="4">
    <source>
        <dbReference type="ARBA" id="ARBA00022729"/>
    </source>
</evidence>
<proteinExistence type="inferred from homology"/>
<dbReference type="PATRIC" id="fig|1612624.7.peg.4092"/>
<dbReference type="OrthoDB" id="2795102at2"/>
<protein>
    <recommendedName>
        <fullName evidence="3">Chitooligosaccharide deacetylase</fullName>
    </recommendedName>
    <alternativeName>
        <fullName evidence="5">Nodulation protein B</fullName>
    </alternativeName>
</protein>
<evidence type="ECO:0000256" key="2">
    <source>
        <dbReference type="ARBA" id="ARBA00010973"/>
    </source>
</evidence>
<accession>A0A1C7P1I8</accession>
<gene>
    <name evidence="7" type="ORF">ADU59_11075</name>
</gene>